<keyword evidence="14" id="KW-1185">Reference proteome</keyword>
<evidence type="ECO:0000256" key="1">
    <source>
        <dbReference type="ARBA" id="ARBA00000553"/>
    </source>
</evidence>
<dbReference type="STRING" id="1499688.BN000_00453"/>
<dbReference type="InterPro" id="IPR003730">
    <property type="entry name" value="Cu_polyphenol_OxRdtase"/>
</dbReference>
<evidence type="ECO:0000313" key="14">
    <source>
        <dbReference type="Proteomes" id="UP000199087"/>
    </source>
</evidence>
<evidence type="ECO:0000256" key="10">
    <source>
        <dbReference type="ARBA" id="ARBA00048968"/>
    </source>
</evidence>
<dbReference type="PANTHER" id="PTHR30616">
    <property type="entry name" value="UNCHARACTERIZED PROTEIN YFIH"/>
    <property type="match status" value="1"/>
</dbReference>
<proteinExistence type="inferred from homology"/>
<evidence type="ECO:0000313" key="13">
    <source>
        <dbReference type="EMBL" id="CRK80566.1"/>
    </source>
</evidence>
<evidence type="ECO:0000256" key="4">
    <source>
        <dbReference type="ARBA" id="ARBA00007353"/>
    </source>
</evidence>
<evidence type="ECO:0000256" key="11">
    <source>
        <dbReference type="ARBA" id="ARBA00049893"/>
    </source>
</evidence>
<dbReference type="GO" id="GO:0017061">
    <property type="term" value="F:S-methyl-5-thioadenosine phosphorylase activity"/>
    <property type="evidence" value="ECO:0007669"/>
    <property type="project" value="UniProtKB-EC"/>
</dbReference>
<keyword evidence="5" id="KW-0808">Transferase</keyword>
<comment type="function">
    <text evidence="3">Purine nucleoside enzyme that catalyzes the phosphorolysis of adenosine and inosine nucleosides, yielding D-ribose 1-phosphate and the respective free bases, adenine and hypoxanthine. Also catalyzes the phosphorolysis of S-methyl-5'-thioadenosine into adenine and S-methyl-5-thio-alpha-D-ribose 1-phosphate. Also has adenosine deaminase activity.</text>
</comment>
<dbReference type="Proteomes" id="UP000199087">
    <property type="component" value="Unassembled WGS sequence"/>
</dbReference>
<dbReference type="PANTHER" id="PTHR30616:SF2">
    <property type="entry name" value="PURINE NUCLEOSIDE PHOSPHORYLASE LACC1"/>
    <property type="match status" value="1"/>
</dbReference>
<reference evidence="14" key="1">
    <citation type="submission" date="2015-05" db="EMBL/GenBank/DDBJ databases">
        <authorList>
            <person name="Urmite Genomes"/>
        </authorList>
    </citation>
    <scope>NUCLEOTIDE SEQUENCE [LARGE SCALE GENOMIC DNA]</scope>
    <source>
        <strain evidence="14">LF1</strain>
    </source>
</reference>
<comment type="cofactor">
    <cofactor evidence="2">
        <name>Zn(2+)</name>
        <dbReference type="ChEBI" id="CHEBI:29105"/>
    </cofactor>
</comment>
<comment type="catalytic activity">
    <reaction evidence="10">
        <text>adenosine + phosphate = alpha-D-ribose 1-phosphate + adenine</text>
        <dbReference type="Rhea" id="RHEA:27642"/>
        <dbReference type="ChEBI" id="CHEBI:16335"/>
        <dbReference type="ChEBI" id="CHEBI:16708"/>
        <dbReference type="ChEBI" id="CHEBI:43474"/>
        <dbReference type="ChEBI" id="CHEBI:57720"/>
        <dbReference type="EC" id="2.4.2.1"/>
    </reaction>
    <physiologicalReaction direction="left-to-right" evidence="10">
        <dbReference type="Rhea" id="RHEA:27643"/>
    </physiologicalReaction>
</comment>
<dbReference type="SUPFAM" id="SSF64438">
    <property type="entry name" value="CNF1/YfiH-like putative cysteine hydrolases"/>
    <property type="match status" value="1"/>
</dbReference>
<sequence>MKRRKYKASRLAVTIYSIHVKLKKNKKRYGKMEPFVVQNKSILTIENWMNQFPELVAGITTRNGGYSKGIYRELNLGFHVGDDAQDVCANRIKTADLLDFSLNRWIGAEQIHDCIIQKVTKDDCGKGAISYTDAFKGTDGFYTDESGILLTLCFADCVPLFFIAPEKKMIGTAHAGWKGTVKTIAKQMVETWRNEGIHPEQIFVTIGPSICGKCYIVNDYVINFVKNLLEEVEEKPYNLIKEGQYSLDLREMNRLILRKAGVPDQNITMTSYCSSCNEQFFSHRRDQGQTGRMLSFIGWKETAFSL</sequence>
<evidence type="ECO:0000256" key="3">
    <source>
        <dbReference type="ARBA" id="ARBA00003215"/>
    </source>
</evidence>
<keyword evidence="6" id="KW-0479">Metal-binding</keyword>
<dbReference type="GO" id="GO:0005507">
    <property type="term" value="F:copper ion binding"/>
    <property type="evidence" value="ECO:0007669"/>
    <property type="project" value="TreeGrafter"/>
</dbReference>
<evidence type="ECO:0000256" key="8">
    <source>
        <dbReference type="ARBA" id="ARBA00022833"/>
    </source>
</evidence>
<evidence type="ECO:0000256" key="7">
    <source>
        <dbReference type="ARBA" id="ARBA00022801"/>
    </source>
</evidence>
<gene>
    <name evidence="13" type="ORF">BN000_00453</name>
</gene>
<dbReference type="CDD" id="cd16833">
    <property type="entry name" value="YfiH"/>
    <property type="match status" value="1"/>
</dbReference>
<dbReference type="EMBL" id="CVRB01000001">
    <property type="protein sequence ID" value="CRK80566.1"/>
    <property type="molecule type" value="Genomic_DNA"/>
</dbReference>
<evidence type="ECO:0000256" key="6">
    <source>
        <dbReference type="ARBA" id="ARBA00022723"/>
    </source>
</evidence>
<comment type="catalytic activity">
    <reaction evidence="11">
        <text>S-methyl-5'-thioadenosine + phosphate = 5-(methylsulfanyl)-alpha-D-ribose 1-phosphate + adenine</text>
        <dbReference type="Rhea" id="RHEA:11852"/>
        <dbReference type="ChEBI" id="CHEBI:16708"/>
        <dbReference type="ChEBI" id="CHEBI:17509"/>
        <dbReference type="ChEBI" id="CHEBI:43474"/>
        <dbReference type="ChEBI" id="CHEBI:58533"/>
        <dbReference type="EC" id="2.4.2.28"/>
    </reaction>
    <physiologicalReaction direction="left-to-right" evidence="11">
        <dbReference type="Rhea" id="RHEA:11853"/>
    </physiologicalReaction>
</comment>
<comment type="catalytic activity">
    <reaction evidence="9">
        <text>adenosine + H2O + H(+) = inosine + NH4(+)</text>
        <dbReference type="Rhea" id="RHEA:24408"/>
        <dbReference type="ChEBI" id="CHEBI:15377"/>
        <dbReference type="ChEBI" id="CHEBI:15378"/>
        <dbReference type="ChEBI" id="CHEBI:16335"/>
        <dbReference type="ChEBI" id="CHEBI:17596"/>
        <dbReference type="ChEBI" id="CHEBI:28938"/>
        <dbReference type="EC" id="3.5.4.4"/>
    </reaction>
    <physiologicalReaction direction="left-to-right" evidence="9">
        <dbReference type="Rhea" id="RHEA:24409"/>
    </physiologicalReaction>
</comment>
<evidence type="ECO:0000256" key="5">
    <source>
        <dbReference type="ARBA" id="ARBA00022679"/>
    </source>
</evidence>
<dbReference type="NCBIfam" id="TIGR00726">
    <property type="entry name" value="peptidoglycan editing factor PgeF"/>
    <property type="match status" value="1"/>
</dbReference>
<dbReference type="Pfam" id="PF02578">
    <property type="entry name" value="Cu-oxidase_4"/>
    <property type="match status" value="1"/>
</dbReference>
<keyword evidence="8" id="KW-0862">Zinc</keyword>
<name>A0A0U1NR90_9BACI</name>
<evidence type="ECO:0000256" key="9">
    <source>
        <dbReference type="ARBA" id="ARBA00047989"/>
    </source>
</evidence>
<dbReference type="InterPro" id="IPR011324">
    <property type="entry name" value="Cytotoxic_necrot_fac-like_cat"/>
</dbReference>
<protein>
    <recommendedName>
        <fullName evidence="12">Purine nucleoside phosphorylase</fullName>
    </recommendedName>
</protein>
<dbReference type="AlphaFoldDB" id="A0A0U1NR90"/>
<evidence type="ECO:0000256" key="12">
    <source>
        <dbReference type="RuleBase" id="RU361274"/>
    </source>
</evidence>
<accession>A0A0U1NR90</accession>
<dbReference type="InterPro" id="IPR038371">
    <property type="entry name" value="Cu_polyphenol_OxRdtase_sf"/>
</dbReference>
<comment type="similarity">
    <text evidence="4 12">Belongs to the purine nucleoside phosphorylase YfiH/LACC1 family.</text>
</comment>
<dbReference type="GO" id="GO:0016787">
    <property type="term" value="F:hydrolase activity"/>
    <property type="evidence" value="ECO:0007669"/>
    <property type="project" value="UniProtKB-KW"/>
</dbReference>
<evidence type="ECO:0000256" key="2">
    <source>
        <dbReference type="ARBA" id="ARBA00001947"/>
    </source>
</evidence>
<organism evidence="13 14">
    <name type="scientific">Neobacillus massiliamazoniensis</name>
    <dbReference type="NCBI Taxonomy" id="1499688"/>
    <lineage>
        <taxon>Bacteria</taxon>
        <taxon>Bacillati</taxon>
        <taxon>Bacillota</taxon>
        <taxon>Bacilli</taxon>
        <taxon>Bacillales</taxon>
        <taxon>Bacillaceae</taxon>
        <taxon>Neobacillus</taxon>
    </lineage>
</organism>
<comment type="catalytic activity">
    <reaction evidence="1">
        <text>inosine + phosphate = alpha-D-ribose 1-phosphate + hypoxanthine</text>
        <dbReference type="Rhea" id="RHEA:27646"/>
        <dbReference type="ChEBI" id="CHEBI:17368"/>
        <dbReference type="ChEBI" id="CHEBI:17596"/>
        <dbReference type="ChEBI" id="CHEBI:43474"/>
        <dbReference type="ChEBI" id="CHEBI:57720"/>
        <dbReference type="EC" id="2.4.2.1"/>
    </reaction>
    <physiologicalReaction direction="left-to-right" evidence="1">
        <dbReference type="Rhea" id="RHEA:27647"/>
    </physiologicalReaction>
</comment>
<keyword evidence="7" id="KW-0378">Hydrolase</keyword>
<dbReference type="Gene3D" id="3.60.140.10">
    <property type="entry name" value="CNF1/YfiH-like putative cysteine hydrolases"/>
    <property type="match status" value="1"/>
</dbReference>